<evidence type="ECO:0000313" key="2">
    <source>
        <dbReference type="Proteomes" id="UP000192674"/>
    </source>
</evidence>
<organism evidence="1 2">
    <name type="scientific">Kibdelosporangium aridum</name>
    <dbReference type="NCBI Taxonomy" id="2030"/>
    <lineage>
        <taxon>Bacteria</taxon>
        <taxon>Bacillati</taxon>
        <taxon>Actinomycetota</taxon>
        <taxon>Actinomycetes</taxon>
        <taxon>Pseudonocardiales</taxon>
        <taxon>Pseudonocardiaceae</taxon>
        <taxon>Kibdelosporangium</taxon>
    </lineage>
</organism>
<evidence type="ECO:0000313" key="1">
    <source>
        <dbReference type="EMBL" id="SMC88397.1"/>
    </source>
</evidence>
<dbReference type="GO" id="GO:0031419">
    <property type="term" value="F:cobalamin binding"/>
    <property type="evidence" value="ECO:0007669"/>
    <property type="project" value="InterPro"/>
</dbReference>
<gene>
    <name evidence="1" type="ORF">SAMN05661093_02467</name>
</gene>
<dbReference type="InterPro" id="IPR036724">
    <property type="entry name" value="Cobalamin-bd_sf"/>
</dbReference>
<dbReference type="AlphaFoldDB" id="A0A1Y5XDT1"/>
<dbReference type="GO" id="GO:0046872">
    <property type="term" value="F:metal ion binding"/>
    <property type="evidence" value="ECO:0007669"/>
    <property type="project" value="InterPro"/>
</dbReference>
<dbReference type="RefSeq" id="WP_084426187.1">
    <property type="nucleotide sequence ID" value="NZ_FWXV01000002.1"/>
</dbReference>
<name>A0A1Y5XDT1_KIBAR</name>
<sequence>MIRLLLVELEPDDIETQSLARALRDSGVEVVYAKAGSAEEIARAAEQEDVRAVGLVVRSDEHRLIGTELATRTVVFATAEGDEQALRAAGVKAIFRPGNAEGVVSWASTLKPDHER</sequence>
<dbReference type="OrthoDB" id="9788468at2"/>
<dbReference type="Proteomes" id="UP000192674">
    <property type="component" value="Unassembled WGS sequence"/>
</dbReference>
<dbReference type="SUPFAM" id="SSF52242">
    <property type="entry name" value="Cobalamin (vitamin B12)-binding domain"/>
    <property type="match status" value="1"/>
</dbReference>
<protein>
    <submittedName>
        <fullName evidence="1">Methylmalonyl-CoA mutase C-terminal domain-containing protein</fullName>
    </submittedName>
</protein>
<keyword evidence="2" id="KW-1185">Reference proteome</keyword>
<accession>A0A1Y5XDT1</accession>
<reference evidence="1 2" key="1">
    <citation type="submission" date="2017-04" db="EMBL/GenBank/DDBJ databases">
        <authorList>
            <person name="Afonso C.L."/>
            <person name="Miller P.J."/>
            <person name="Scott M.A."/>
            <person name="Spackman E."/>
            <person name="Goraichik I."/>
            <person name="Dimitrov K.M."/>
            <person name="Suarez D.L."/>
            <person name="Swayne D.E."/>
        </authorList>
    </citation>
    <scope>NUCLEOTIDE SEQUENCE [LARGE SCALE GENOMIC DNA]</scope>
    <source>
        <strain evidence="1 2">DSM 43828</strain>
    </source>
</reference>
<dbReference type="Gene3D" id="3.40.50.280">
    <property type="entry name" value="Cobalamin-binding domain"/>
    <property type="match status" value="1"/>
</dbReference>
<proteinExistence type="predicted"/>
<dbReference type="EMBL" id="FWXV01000002">
    <property type="protein sequence ID" value="SMC88397.1"/>
    <property type="molecule type" value="Genomic_DNA"/>
</dbReference>